<proteinExistence type="predicted"/>
<dbReference type="AlphaFoldDB" id="A0A0A8YHR0"/>
<protein>
    <submittedName>
        <fullName evidence="1">Uncharacterized protein</fullName>
    </submittedName>
</protein>
<organism evidence="1">
    <name type="scientific">Arundo donax</name>
    <name type="common">Giant reed</name>
    <name type="synonym">Donax arundinaceus</name>
    <dbReference type="NCBI Taxonomy" id="35708"/>
    <lineage>
        <taxon>Eukaryota</taxon>
        <taxon>Viridiplantae</taxon>
        <taxon>Streptophyta</taxon>
        <taxon>Embryophyta</taxon>
        <taxon>Tracheophyta</taxon>
        <taxon>Spermatophyta</taxon>
        <taxon>Magnoliopsida</taxon>
        <taxon>Liliopsida</taxon>
        <taxon>Poales</taxon>
        <taxon>Poaceae</taxon>
        <taxon>PACMAD clade</taxon>
        <taxon>Arundinoideae</taxon>
        <taxon>Arundineae</taxon>
        <taxon>Arundo</taxon>
    </lineage>
</organism>
<dbReference type="EMBL" id="GBRH01272860">
    <property type="protein sequence ID" value="JAD25035.1"/>
    <property type="molecule type" value="Transcribed_RNA"/>
</dbReference>
<name>A0A0A8YHR0_ARUDO</name>
<evidence type="ECO:0000313" key="1">
    <source>
        <dbReference type="EMBL" id="JAD25035.1"/>
    </source>
</evidence>
<sequence>MNVHCLRMRLIDFHERKRPSRLTSGSSISSSRGP</sequence>
<reference evidence="1" key="2">
    <citation type="journal article" date="2015" name="Data Brief">
        <title>Shoot transcriptome of the giant reed, Arundo donax.</title>
        <authorList>
            <person name="Barrero R.A."/>
            <person name="Guerrero F.D."/>
            <person name="Moolhuijzen P."/>
            <person name="Goolsby J.A."/>
            <person name="Tidwell J."/>
            <person name="Bellgard S.E."/>
            <person name="Bellgard M.I."/>
        </authorList>
    </citation>
    <scope>NUCLEOTIDE SEQUENCE</scope>
    <source>
        <tissue evidence="1">Shoot tissue taken approximately 20 cm above the soil surface</tissue>
    </source>
</reference>
<accession>A0A0A8YHR0</accession>
<reference evidence="1" key="1">
    <citation type="submission" date="2014-09" db="EMBL/GenBank/DDBJ databases">
        <authorList>
            <person name="Magalhaes I.L.F."/>
            <person name="Oliveira U."/>
            <person name="Santos F.R."/>
            <person name="Vidigal T.H.D.A."/>
            <person name="Brescovit A.D."/>
            <person name="Santos A.J."/>
        </authorList>
    </citation>
    <scope>NUCLEOTIDE SEQUENCE</scope>
    <source>
        <tissue evidence="1">Shoot tissue taken approximately 20 cm above the soil surface</tissue>
    </source>
</reference>